<keyword evidence="2" id="KW-1185">Reference proteome</keyword>
<proteinExistence type="predicted"/>
<organism evidence="1 2">
    <name type="scientific">Nocardiopsis exhalans</name>
    <dbReference type="NCBI Taxonomy" id="163604"/>
    <lineage>
        <taxon>Bacteria</taxon>
        <taxon>Bacillati</taxon>
        <taxon>Actinomycetota</taxon>
        <taxon>Actinomycetes</taxon>
        <taxon>Streptosporangiales</taxon>
        <taxon>Nocardiopsidaceae</taxon>
        <taxon>Nocardiopsis</taxon>
    </lineage>
</organism>
<name>A0ABY5D924_9ACTN</name>
<evidence type="ECO:0000313" key="1">
    <source>
        <dbReference type="EMBL" id="USY20851.1"/>
    </source>
</evidence>
<protein>
    <recommendedName>
        <fullName evidence="3">DUF600 family protein</fullName>
    </recommendedName>
</protein>
<dbReference type="InterPro" id="IPR036170">
    <property type="entry name" value="YezG-like_sf"/>
</dbReference>
<dbReference type="EMBL" id="CP099837">
    <property type="protein sequence ID" value="USY20851.1"/>
    <property type="molecule type" value="Genomic_DNA"/>
</dbReference>
<evidence type="ECO:0008006" key="3">
    <source>
        <dbReference type="Google" id="ProtNLM"/>
    </source>
</evidence>
<dbReference type="Proteomes" id="UP001055940">
    <property type="component" value="Chromosome"/>
</dbReference>
<dbReference type="RefSeq" id="WP_254419876.1">
    <property type="nucleotide sequence ID" value="NZ_BAAAJB010000049.1"/>
</dbReference>
<accession>A0ABY5D924</accession>
<dbReference type="Gene3D" id="3.30.500.20">
    <property type="entry name" value="BH3703-like domains"/>
    <property type="match status" value="1"/>
</dbReference>
<gene>
    <name evidence="1" type="ORF">NE857_04140</name>
</gene>
<reference evidence="1" key="1">
    <citation type="submission" date="2022-06" db="EMBL/GenBank/DDBJ databases">
        <authorList>
            <person name="Ping M."/>
        </authorList>
    </citation>
    <scope>NUCLEOTIDE SEQUENCE</scope>
    <source>
        <strain evidence="1">JCM11759T</strain>
    </source>
</reference>
<evidence type="ECO:0000313" key="2">
    <source>
        <dbReference type="Proteomes" id="UP001055940"/>
    </source>
</evidence>
<dbReference type="SUPFAM" id="SSF160424">
    <property type="entry name" value="BH3703-like"/>
    <property type="match status" value="1"/>
</dbReference>
<sequence>MKFSEHEKLIEIGRGLASETPEDWIRIEAYASMMTEVSTFSVEVFKEGGGHESISIPFPVSMAFRELREGMDTAEHGTWFSAQYYLERPGMFKVEYDYDSEPPFPYTLDPERYGNDYLNYPRSPENIPKWLFGKFDECKRRERELLENSDQDD</sequence>